<proteinExistence type="predicted"/>
<dbReference type="RefSeq" id="WP_254169496.1">
    <property type="nucleotide sequence ID" value="NZ_JAHESF010000048.1"/>
</dbReference>
<gene>
    <name evidence="2" type="ORF">KK083_28210</name>
</gene>
<keyword evidence="1" id="KW-0732">Signal</keyword>
<accession>A0AAP2GR51</accession>
<keyword evidence="3" id="KW-1185">Reference proteome</keyword>
<sequence length="161" mass="17424">MLQKINCRPLAIRSLMLIALCATLFAFSVNPGGDSFSVYLDNTLLLDQHVSREGVVTKTIALNENSGGEMLKVYYSHCGKVGTGRGISIRDEQNKTLKTWSFPDSEAGTSSGMSCRVKEIVALQKTGKNAVLNLVYASKELPDGRLLARIATGNNDKASLK</sequence>
<feature type="chain" id="PRO_5042885255" evidence="1">
    <location>
        <begin position="27"/>
        <end position="161"/>
    </location>
</feature>
<organism evidence="2 3">
    <name type="scientific">Chryseosolibacter histidini</name>
    <dbReference type="NCBI Taxonomy" id="2782349"/>
    <lineage>
        <taxon>Bacteria</taxon>
        <taxon>Pseudomonadati</taxon>
        <taxon>Bacteroidota</taxon>
        <taxon>Cytophagia</taxon>
        <taxon>Cytophagales</taxon>
        <taxon>Chryseotaleaceae</taxon>
        <taxon>Chryseosolibacter</taxon>
    </lineage>
</organism>
<evidence type="ECO:0000313" key="2">
    <source>
        <dbReference type="EMBL" id="MBT1700808.1"/>
    </source>
</evidence>
<reference evidence="2 3" key="1">
    <citation type="submission" date="2021-05" db="EMBL/GenBank/DDBJ databases">
        <title>A Polyphasic approach of four new species of the genus Ohtaekwangia: Ohtaekwangia histidinii sp. nov., Ohtaekwangia cretensis sp. nov., Ohtaekwangia indiensis sp. nov., Ohtaekwangia reichenbachii sp. nov. from diverse environment.</title>
        <authorList>
            <person name="Octaviana S."/>
        </authorList>
    </citation>
    <scope>NUCLEOTIDE SEQUENCE [LARGE SCALE GENOMIC DNA]</scope>
    <source>
        <strain evidence="2 3">PWU4</strain>
    </source>
</reference>
<dbReference type="Proteomes" id="UP001319200">
    <property type="component" value="Unassembled WGS sequence"/>
</dbReference>
<evidence type="ECO:0000256" key="1">
    <source>
        <dbReference type="SAM" id="SignalP"/>
    </source>
</evidence>
<protein>
    <submittedName>
        <fullName evidence="2">Uncharacterized protein</fullName>
    </submittedName>
</protein>
<comment type="caution">
    <text evidence="2">The sequence shown here is derived from an EMBL/GenBank/DDBJ whole genome shotgun (WGS) entry which is preliminary data.</text>
</comment>
<evidence type="ECO:0000313" key="3">
    <source>
        <dbReference type="Proteomes" id="UP001319200"/>
    </source>
</evidence>
<name>A0AAP2GR51_9BACT</name>
<dbReference type="AlphaFoldDB" id="A0AAP2GR51"/>
<feature type="signal peptide" evidence="1">
    <location>
        <begin position="1"/>
        <end position="26"/>
    </location>
</feature>
<dbReference type="EMBL" id="JAHESF010000048">
    <property type="protein sequence ID" value="MBT1700808.1"/>
    <property type="molecule type" value="Genomic_DNA"/>
</dbReference>